<dbReference type="STRING" id="1823756.A4H34_07465"/>
<organism evidence="2 3">
    <name type="scientific">Peptidiphaga gingivicola</name>
    <dbReference type="NCBI Taxonomy" id="2741497"/>
    <lineage>
        <taxon>Bacteria</taxon>
        <taxon>Bacillati</taxon>
        <taxon>Actinomycetota</taxon>
        <taxon>Actinomycetes</taxon>
        <taxon>Actinomycetales</taxon>
        <taxon>Actinomycetaceae</taxon>
        <taxon>Peptidiphaga</taxon>
    </lineage>
</organism>
<dbReference type="GO" id="GO:0005886">
    <property type="term" value="C:plasma membrane"/>
    <property type="evidence" value="ECO:0007669"/>
    <property type="project" value="TreeGrafter"/>
</dbReference>
<dbReference type="PANTHER" id="PTHR18640">
    <property type="entry name" value="SOLUTE CARRIER FAMILY 10 MEMBER 7"/>
    <property type="match status" value="1"/>
</dbReference>
<keyword evidence="3" id="KW-1185">Reference proteome</keyword>
<dbReference type="Proteomes" id="UP000078368">
    <property type="component" value="Unassembled WGS sequence"/>
</dbReference>
<protein>
    <recommendedName>
        <fullName evidence="4">Bile acid:sodium symporter</fullName>
    </recommendedName>
</protein>
<dbReference type="RefSeq" id="WP_064231559.1">
    <property type="nucleotide sequence ID" value="NZ_LVZK01000001.1"/>
</dbReference>
<dbReference type="InterPro" id="IPR038770">
    <property type="entry name" value="Na+/solute_symporter_sf"/>
</dbReference>
<dbReference type="AlphaFoldDB" id="A0A179B7E2"/>
<feature type="transmembrane region" description="Helical" evidence="1">
    <location>
        <begin position="172"/>
        <end position="192"/>
    </location>
</feature>
<feature type="transmembrane region" description="Helical" evidence="1">
    <location>
        <begin position="293"/>
        <end position="313"/>
    </location>
</feature>
<evidence type="ECO:0000313" key="3">
    <source>
        <dbReference type="Proteomes" id="UP000078368"/>
    </source>
</evidence>
<name>A0A179B7E2_9ACTO</name>
<feature type="transmembrane region" description="Helical" evidence="1">
    <location>
        <begin position="96"/>
        <end position="115"/>
    </location>
</feature>
<feature type="transmembrane region" description="Helical" evidence="1">
    <location>
        <begin position="204"/>
        <end position="222"/>
    </location>
</feature>
<feature type="transmembrane region" description="Helical" evidence="1">
    <location>
        <begin position="127"/>
        <end position="152"/>
    </location>
</feature>
<keyword evidence="1" id="KW-0812">Transmembrane</keyword>
<accession>A0A179B7E2</accession>
<dbReference type="Pfam" id="PF13593">
    <property type="entry name" value="SBF_like"/>
    <property type="match status" value="1"/>
</dbReference>
<feature type="transmembrane region" description="Helical" evidence="1">
    <location>
        <begin position="68"/>
        <end position="90"/>
    </location>
</feature>
<keyword evidence="1" id="KW-0472">Membrane</keyword>
<dbReference type="EMBL" id="LVZK01000001">
    <property type="protein sequence ID" value="OAP86934.1"/>
    <property type="molecule type" value="Genomic_DNA"/>
</dbReference>
<feature type="transmembrane region" description="Helical" evidence="1">
    <location>
        <begin position="36"/>
        <end position="56"/>
    </location>
</feature>
<evidence type="ECO:0000313" key="2">
    <source>
        <dbReference type="EMBL" id="OAP86934.1"/>
    </source>
</evidence>
<evidence type="ECO:0000256" key="1">
    <source>
        <dbReference type="SAM" id="Phobius"/>
    </source>
</evidence>
<dbReference type="PIRSF" id="PIRSF026166">
    <property type="entry name" value="UCP026166"/>
    <property type="match status" value="1"/>
</dbReference>
<feature type="transmembrane region" description="Helical" evidence="1">
    <location>
        <begin position="12"/>
        <end position="30"/>
    </location>
</feature>
<feature type="transmembrane region" description="Helical" evidence="1">
    <location>
        <begin position="228"/>
        <end position="251"/>
    </location>
</feature>
<gene>
    <name evidence="2" type="ORF">A4H34_07465</name>
</gene>
<reference evidence="2 3" key="1">
    <citation type="submission" date="2016-04" db="EMBL/GenBank/DDBJ databases">
        <title>Peptidophaga gingivicola gen. nov., sp. nov., isolated from human subgingival plaque.</title>
        <authorList>
            <person name="Beall C.J."/>
            <person name="Mokrzan E.M."/>
            <person name="Griffen A.L."/>
            <person name="Leys E.J."/>
        </authorList>
    </citation>
    <scope>NUCLEOTIDE SEQUENCE [LARGE SCALE GENOMIC DNA]</scope>
    <source>
        <strain evidence="2 3">BA112</strain>
    </source>
</reference>
<keyword evidence="1" id="KW-1133">Transmembrane helix</keyword>
<evidence type="ECO:0008006" key="4">
    <source>
        <dbReference type="Google" id="ProtNLM"/>
    </source>
</evidence>
<dbReference type="InterPro" id="IPR016833">
    <property type="entry name" value="Put_Na-Bile_cotransptr"/>
</dbReference>
<comment type="caution">
    <text evidence="2">The sequence shown here is derived from an EMBL/GenBank/DDBJ whole genome shotgun (WGS) entry which is preliminary data.</text>
</comment>
<proteinExistence type="predicted"/>
<sequence length="322" mass="33822">MSRRPSKLKIDPFVAGIVSAMALGLALPVPAKGREILSMVADLSVCLVFLVYGMRLRTSEVLAGLTNVKLQLSVLLATYVAFPAFGFLMYKAAEPFWGHGFATGFLYLSILPSTIQSSVTFVSIAKGNVAAAVCSATISNILGMFVTPLLVLLALDVGGASGGGLGSIVTKLLAPFIVGQLFQPFVGGWFRARRSMVKKIDNSSIILIVLSAVVNATAEGAWAGVTVWTVLVLLALSVALLATMLALTWFVPGKIGMPREDRIVVLMCGSKKSLATGLPMAKALFPASTVGAVIVPVVLFHQIQIFVCAIIAARLGQTAPDD</sequence>
<dbReference type="PANTHER" id="PTHR18640:SF5">
    <property type="entry name" value="SODIUM_BILE ACID COTRANSPORTER 7"/>
    <property type="match status" value="1"/>
</dbReference>
<dbReference type="Gene3D" id="1.20.1530.20">
    <property type="match status" value="1"/>
</dbReference>